<accession>A0A1H3HS90</accession>
<dbReference type="RefSeq" id="WP_092688452.1">
    <property type="nucleotide sequence ID" value="NZ_FNPK01000005.1"/>
</dbReference>
<reference evidence="2" key="1">
    <citation type="submission" date="2016-10" db="EMBL/GenBank/DDBJ databases">
        <authorList>
            <person name="Varghese N."/>
            <person name="Submissions S."/>
        </authorList>
    </citation>
    <scope>NUCLEOTIDE SEQUENCE [LARGE SCALE GENOMIC DNA]</scope>
    <source>
        <strain evidence="2">ANC 5109</strain>
    </source>
</reference>
<gene>
    <name evidence="1" type="ORF">SAMN05421643_1054</name>
</gene>
<sequence length="318" mass="36557">MHEDLSNRWSKLPLGSDESVFQLFDSTHPLRFYIGKSVENYRVLMLVVGSCPPKIKSMRAIKIKSYFRDDESWALVLTLDSPLLEPMFSLLCADLINFSNKNFISEDEALASVLRRLTYWRLLLERETLNLLSEREIRGLYGELLFLQKLFDKLGVNSALKSWVGPFDAPQDFQADECCWEIKTIRPSAIKILISSEFQLQVSKSPIYLVVIELIEALTLNEVNSYSINSLVEKIRSMLWDDIVASDLFEERLSHTGYSPRSEYDEFMYRVGDTSTYEVTEGFPCITSAIIATGVSKVRYEINISDCEKYLINTTNNI</sequence>
<dbReference type="EMBL" id="FNPK01000005">
    <property type="protein sequence ID" value="SDY18386.1"/>
    <property type="molecule type" value="Genomic_DNA"/>
</dbReference>
<dbReference type="InterPro" id="IPR025534">
    <property type="entry name" value="DUF4420"/>
</dbReference>
<evidence type="ECO:0000313" key="1">
    <source>
        <dbReference type="EMBL" id="SDY18386.1"/>
    </source>
</evidence>
<organism evidence="1 2">
    <name type="scientific">Acinetobacter kyonggiensis</name>
    <dbReference type="NCBI Taxonomy" id="595670"/>
    <lineage>
        <taxon>Bacteria</taxon>
        <taxon>Pseudomonadati</taxon>
        <taxon>Pseudomonadota</taxon>
        <taxon>Gammaproteobacteria</taxon>
        <taxon>Moraxellales</taxon>
        <taxon>Moraxellaceae</taxon>
        <taxon>Acinetobacter</taxon>
    </lineage>
</organism>
<proteinExistence type="predicted"/>
<keyword evidence="2" id="KW-1185">Reference proteome</keyword>
<name>A0A1H3HS90_9GAMM</name>
<dbReference type="STRING" id="595670.SAMN05421643_1054"/>
<dbReference type="AlphaFoldDB" id="A0A1H3HS90"/>
<dbReference type="Proteomes" id="UP000199035">
    <property type="component" value="Unassembled WGS sequence"/>
</dbReference>
<evidence type="ECO:0000313" key="2">
    <source>
        <dbReference type="Proteomes" id="UP000199035"/>
    </source>
</evidence>
<protein>
    <submittedName>
        <fullName evidence="1">Putative PD-(D/E)XK family member</fullName>
    </submittedName>
</protein>
<dbReference type="Pfam" id="PF14390">
    <property type="entry name" value="DUF4420"/>
    <property type="match status" value="1"/>
</dbReference>